<proteinExistence type="predicted"/>
<dbReference type="STRING" id="1279009.ADICEAN_03144"/>
<name>M7N360_9BACT</name>
<evidence type="ECO:0000313" key="2">
    <source>
        <dbReference type="EMBL" id="EMR01717.1"/>
    </source>
</evidence>
<feature type="chain" id="PRO_5004081832" evidence="1">
    <location>
        <begin position="27"/>
        <end position="73"/>
    </location>
</feature>
<dbReference type="AlphaFoldDB" id="M7N360"/>
<evidence type="ECO:0000256" key="1">
    <source>
        <dbReference type="SAM" id="SignalP"/>
    </source>
</evidence>
<evidence type="ECO:0000313" key="3">
    <source>
        <dbReference type="Proteomes" id="UP000011910"/>
    </source>
</evidence>
<protein>
    <submittedName>
        <fullName evidence="2">Uncharacterized protein</fullName>
    </submittedName>
</protein>
<reference evidence="2 3" key="1">
    <citation type="journal article" date="2013" name="Genome Announc.">
        <title>Draft Genome Sequence of Cesiribacter andamanensis Strain AMV16T, Isolated from a Soil Sample from a Mud Volcano in the Andaman Islands, India.</title>
        <authorList>
            <person name="Shivaji S."/>
            <person name="Ara S."/>
            <person name="Begum Z."/>
            <person name="Srinivas T.N."/>
            <person name="Singh A."/>
            <person name="Kumar Pinnaka A."/>
        </authorList>
    </citation>
    <scope>NUCLEOTIDE SEQUENCE [LARGE SCALE GENOMIC DNA]</scope>
    <source>
        <strain evidence="2 3">AMV16</strain>
    </source>
</reference>
<dbReference type="EMBL" id="AODQ01000094">
    <property type="protein sequence ID" value="EMR01717.1"/>
    <property type="molecule type" value="Genomic_DNA"/>
</dbReference>
<dbReference type="Proteomes" id="UP000011910">
    <property type="component" value="Unassembled WGS sequence"/>
</dbReference>
<accession>M7N360</accession>
<dbReference type="RefSeq" id="WP_009196529.1">
    <property type="nucleotide sequence ID" value="NZ_AODQ01000094.1"/>
</dbReference>
<feature type="signal peptide" evidence="1">
    <location>
        <begin position="1"/>
        <end position="26"/>
    </location>
</feature>
<sequence length="73" mass="7768">MKMLKHACCTVLLLVGAVSLSLGQEAQPVIEARPQLDVPYVPTRQAVVDAMLKLANVSKTTSSMTWAAAMAVL</sequence>
<keyword evidence="3" id="KW-1185">Reference proteome</keyword>
<gene>
    <name evidence="2" type="ORF">ADICEAN_03144</name>
</gene>
<keyword evidence="1" id="KW-0732">Signal</keyword>
<comment type="caution">
    <text evidence="2">The sequence shown here is derived from an EMBL/GenBank/DDBJ whole genome shotgun (WGS) entry which is preliminary data.</text>
</comment>
<organism evidence="2 3">
    <name type="scientific">Cesiribacter andamanensis AMV16</name>
    <dbReference type="NCBI Taxonomy" id="1279009"/>
    <lineage>
        <taxon>Bacteria</taxon>
        <taxon>Pseudomonadati</taxon>
        <taxon>Bacteroidota</taxon>
        <taxon>Cytophagia</taxon>
        <taxon>Cytophagales</taxon>
        <taxon>Cesiribacteraceae</taxon>
        <taxon>Cesiribacter</taxon>
    </lineage>
</organism>